<keyword evidence="8 18" id="KW-0808">Transferase</keyword>
<dbReference type="InParanoid" id="H0YVN4"/>
<proteinExistence type="inferred from homology"/>
<evidence type="ECO:0000256" key="16">
    <source>
        <dbReference type="PIRSR" id="PIRSR610122-1"/>
    </source>
</evidence>
<dbReference type="EC" id="2.3.3.10" evidence="18"/>
<dbReference type="NCBIfam" id="TIGR01833">
    <property type="entry name" value="HMG-CoA-S_euk"/>
    <property type="match status" value="1"/>
</dbReference>
<feature type="compositionally biased region" description="Low complexity" evidence="19">
    <location>
        <begin position="97"/>
        <end position="106"/>
    </location>
</feature>
<keyword evidence="11 18" id="KW-0756">Sterol biosynthesis</keyword>
<evidence type="ECO:0000256" key="6">
    <source>
        <dbReference type="ARBA" id="ARBA00022516"/>
    </source>
</evidence>
<dbReference type="GO" id="GO:0005737">
    <property type="term" value="C:cytoplasm"/>
    <property type="evidence" value="ECO:0007669"/>
    <property type="project" value="UniProtKB-SubCell"/>
</dbReference>
<evidence type="ECO:0000256" key="5">
    <source>
        <dbReference type="ARBA" id="ARBA00022490"/>
    </source>
</evidence>
<dbReference type="STRING" id="59729.ENSTGUP00000002355"/>
<reference evidence="22 23" key="1">
    <citation type="journal article" date="2010" name="Nature">
        <title>The genome of a songbird.</title>
        <authorList>
            <person name="Warren W.C."/>
            <person name="Clayton D.F."/>
            <person name="Ellegren H."/>
            <person name="Arnold A.P."/>
            <person name="Hillier L.W."/>
            <person name="Kunstner A."/>
            <person name="Searle S."/>
            <person name="White S."/>
            <person name="Vilella A.J."/>
            <person name="Fairley S."/>
            <person name="Heger A."/>
            <person name="Kong L."/>
            <person name="Ponting C.P."/>
            <person name="Jarvis E.D."/>
            <person name="Mello C.V."/>
            <person name="Minx P."/>
            <person name="Lovell P."/>
            <person name="Velho T.A."/>
            <person name="Ferris M."/>
            <person name="Balakrishnan C.N."/>
            <person name="Sinha S."/>
            <person name="Blatti C."/>
            <person name="London S.E."/>
            <person name="Li Y."/>
            <person name="Lin Y.C."/>
            <person name="George J."/>
            <person name="Sweedler J."/>
            <person name="Southey B."/>
            <person name="Gunaratne P."/>
            <person name="Watson M."/>
            <person name="Nam K."/>
            <person name="Backstrom N."/>
            <person name="Smeds L."/>
            <person name="Nabholz B."/>
            <person name="Itoh Y."/>
            <person name="Whitney O."/>
            <person name="Pfenning A.R."/>
            <person name="Howard J."/>
            <person name="Volker M."/>
            <person name="Skinner B.M."/>
            <person name="Griffin D.K."/>
            <person name="Ye L."/>
            <person name="McLaren W.M."/>
            <person name="Flicek P."/>
            <person name="Quesada V."/>
            <person name="Velasco G."/>
            <person name="Lopez-Otin C."/>
            <person name="Puente X.S."/>
            <person name="Olender T."/>
            <person name="Lancet D."/>
            <person name="Smit A.F."/>
            <person name="Hubley R."/>
            <person name="Konkel M.K."/>
            <person name="Walker J.A."/>
            <person name="Batzer M.A."/>
            <person name="Gu W."/>
            <person name="Pollock D.D."/>
            <person name="Chen L."/>
            <person name="Cheng Z."/>
            <person name="Eichler E.E."/>
            <person name="Stapley J."/>
            <person name="Slate J."/>
            <person name="Ekblom R."/>
            <person name="Birkhead T."/>
            <person name="Burke T."/>
            <person name="Burt D."/>
            <person name="Scharff C."/>
            <person name="Adam I."/>
            <person name="Richard H."/>
            <person name="Sultan M."/>
            <person name="Soldatov A."/>
            <person name="Lehrach H."/>
            <person name="Edwards S.V."/>
            <person name="Yang S.P."/>
            <person name="Li X."/>
            <person name="Graves T."/>
            <person name="Fulton L."/>
            <person name="Nelson J."/>
            <person name="Chinwalla A."/>
            <person name="Hou S."/>
            <person name="Mardis E.R."/>
            <person name="Wilson R.K."/>
        </authorList>
    </citation>
    <scope>NUCLEOTIDE SEQUENCE [LARGE SCALE GENOMIC DNA]</scope>
</reference>
<feature type="region of interest" description="Disordered" evidence="19">
    <location>
        <begin position="1"/>
        <end position="127"/>
    </location>
</feature>
<evidence type="ECO:0000256" key="13">
    <source>
        <dbReference type="ARBA" id="ARBA00023166"/>
    </source>
</evidence>
<keyword evidence="10 18" id="KW-0752">Steroid biosynthesis</keyword>
<sequence length="777" mass="83282">MSRDRTGARMGRGRNGPGSGRAGAGMSRDRTGARMGRGRNGPGSGRAGAGMSRERTGARMGRGRNGPGSGRAGAGMSRDRTGARMGRGRNGPGSGRAGLLRAAGPGHADTAVARQPPRAQPEPFLPSPAVGRALPLAVAARRTAPIGGPPPLPRPHWRAALCPRRVTFSRHSPPPAPPAARRAGGGTWGVRGCDWRAAPPLRPRAGRRAAQLLKGAARPPEAGAVLSACGVTPGATTGATSGTTPGAITSDGSATMPGSLPVNAESCWPKDVGIVALEIYFPSQYVDQTELEKYDGVDAGKYTIGLGQARMGFCSDREDINSLCLTVVQKLMERNNLSYDCIGRLEVGTETIIDKSKSVKTVLMQLFEESGNTDVEGIDTTNACYGGTAALFNAINWIESSSWDGRYALVVAGDIAVYASGNARPTGGAGAVAMLVGPNAPLILERGLRGTHMQHAYDFYKPDMVSEYPVVDGKLSIQCYLSALDRCYTVYRNKIHAQWQKEGTDRRFTLNDFGFMIFHSPYCKLVQKSVARLLLNDFLSDQNPETANGVFSGLEAFRDIKLEDTYFDRDVEKAFMKASAELFNQKTKASLLVSNQNGNMYTPSVYGCLASLLAQYSPEQLAGQRISVFSYGSGFAATLYSIRVTQDATPGSALDKITASLSDLKTRLDSRKCIAPDVFAENMKLRQETHHLANYIPQCSVEDLFEGTWYLVRVDEKHRRTYARRPLMSDGPLEARVGVVHPGVVHEHIPSPAKKVPRIPAATESEGVTVAISNGEH</sequence>
<dbReference type="Gene3D" id="3.40.47.10">
    <property type="match status" value="1"/>
</dbReference>
<evidence type="ECO:0000256" key="17">
    <source>
        <dbReference type="PIRSR" id="PIRSR610122-2"/>
    </source>
</evidence>
<dbReference type="InterPro" id="IPR013746">
    <property type="entry name" value="HMG_CoA_synt_C_dom"/>
</dbReference>
<protein>
    <recommendedName>
        <fullName evidence="18">Hydroxymethylglutaryl-CoA synthase</fullName>
        <shortName evidence="18">HMG-CoA synthase</shortName>
        <ecNumber evidence="18">2.3.3.10</ecNumber>
    </recommendedName>
    <alternativeName>
        <fullName evidence="18">3-hydroxy-3-methylglutaryl coenzyme A synthase</fullName>
    </alternativeName>
</protein>
<reference evidence="22" key="3">
    <citation type="submission" date="2025-09" db="UniProtKB">
        <authorList>
            <consortium name="Ensembl"/>
        </authorList>
    </citation>
    <scope>IDENTIFICATION</scope>
</reference>
<dbReference type="Pfam" id="PF08540">
    <property type="entry name" value="HMG_CoA_synt_C"/>
    <property type="match status" value="1"/>
</dbReference>
<keyword evidence="23" id="KW-1185">Reference proteome</keyword>
<organism evidence="22 23">
    <name type="scientific">Taeniopygia guttata</name>
    <name type="common">Zebra finch</name>
    <name type="synonym">Poephila guttata</name>
    <dbReference type="NCBI Taxonomy" id="59729"/>
    <lineage>
        <taxon>Eukaryota</taxon>
        <taxon>Metazoa</taxon>
        <taxon>Chordata</taxon>
        <taxon>Craniata</taxon>
        <taxon>Vertebrata</taxon>
        <taxon>Euteleostomi</taxon>
        <taxon>Archelosauria</taxon>
        <taxon>Archosauria</taxon>
        <taxon>Dinosauria</taxon>
        <taxon>Saurischia</taxon>
        <taxon>Theropoda</taxon>
        <taxon>Coelurosauria</taxon>
        <taxon>Aves</taxon>
        <taxon>Neognathae</taxon>
        <taxon>Neoaves</taxon>
        <taxon>Telluraves</taxon>
        <taxon>Australaves</taxon>
        <taxon>Passeriformes</taxon>
        <taxon>Passeroidea</taxon>
        <taxon>Estrildidae</taxon>
        <taxon>Estrildinae</taxon>
        <taxon>Taeniopygia</taxon>
    </lineage>
</organism>
<evidence type="ECO:0000256" key="2">
    <source>
        <dbReference type="ARBA" id="ARBA00005218"/>
    </source>
</evidence>
<dbReference type="GO" id="GO:0010142">
    <property type="term" value="P:farnesyl diphosphate biosynthetic process, mevalonate pathway"/>
    <property type="evidence" value="ECO:0007669"/>
    <property type="project" value="InterPro"/>
</dbReference>
<dbReference type="Proteomes" id="UP000007754">
    <property type="component" value="Chromosome Z"/>
</dbReference>
<dbReference type="FunCoup" id="H0YVN4">
    <property type="interactions" value="535"/>
</dbReference>
<feature type="binding site" evidence="17">
    <location>
        <position position="528"/>
    </location>
    <ligand>
        <name>CoA</name>
        <dbReference type="ChEBI" id="CHEBI:57287"/>
    </ligand>
</feature>
<gene>
    <name evidence="22" type="primary">HMGCS1</name>
</gene>
<evidence type="ECO:0000256" key="15">
    <source>
        <dbReference type="ARBA" id="ARBA00049887"/>
    </source>
</evidence>
<dbReference type="PANTHER" id="PTHR43323">
    <property type="entry name" value="3-HYDROXY-3-METHYLGLUTARYL COENZYME A SYNTHASE"/>
    <property type="match status" value="1"/>
</dbReference>
<dbReference type="Ensembl" id="ENSTGUT00000002376.2">
    <property type="protein sequence ID" value="ENSTGUP00000002355.2"/>
    <property type="gene ID" value="ENSTGUG00000002279.2"/>
</dbReference>
<feature type="binding site" evidence="17">
    <location>
        <position position="476"/>
    </location>
    <ligand>
        <name>CoA</name>
        <dbReference type="ChEBI" id="CHEBI:57287"/>
    </ligand>
</feature>
<dbReference type="GO" id="GO:0042803">
    <property type="term" value="F:protein homodimerization activity"/>
    <property type="evidence" value="ECO:0007669"/>
    <property type="project" value="Ensembl"/>
</dbReference>
<feature type="domain" description="Hydroxymethylglutaryl-coenzyme A synthase N-terminal" evidence="20">
    <location>
        <begin position="268"/>
        <end position="441"/>
    </location>
</feature>
<evidence type="ECO:0000256" key="11">
    <source>
        <dbReference type="ARBA" id="ARBA00023011"/>
    </source>
</evidence>
<feature type="active site" description="Proton donor/acceptor" evidence="16">
    <location>
        <position position="350"/>
    </location>
</feature>
<keyword evidence="14 18" id="KW-0753">Steroid metabolism</keyword>
<dbReference type="InterPro" id="IPR010122">
    <property type="entry name" value="HMG_CoA_synthase_euk"/>
</dbReference>
<dbReference type="GO" id="GO:0006695">
    <property type="term" value="P:cholesterol biosynthetic process"/>
    <property type="evidence" value="ECO:0007669"/>
    <property type="project" value="UniProtKB-KW"/>
</dbReference>
<reference evidence="22" key="2">
    <citation type="submission" date="2025-08" db="UniProtKB">
        <authorList>
            <consortium name="Ensembl"/>
        </authorList>
    </citation>
    <scope>IDENTIFICATION</scope>
</reference>
<dbReference type="InterPro" id="IPR016039">
    <property type="entry name" value="Thiolase-like"/>
</dbReference>
<evidence type="ECO:0000259" key="20">
    <source>
        <dbReference type="Pfam" id="PF01154"/>
    </source>
</evidence>
<keyword evidence="5" id="KW-0963">Cytoplasm</keyword>
<dbReference type="FunFam" id="3.40.47.10:FF:000008">
    <property type="entry name" value="3-hydroxy-3-methylglutaryl coenzyme A synthase"/>
    <property type="match status" value="1"/>
</dbReference>
<dbReference type="InterPro" id="IPR013528">
    <property type="entry name" value="HMG_CoA_synth_N"/>
</dbReference>
<feature type="active site" description="Proton donor/acceptor" evidence="16">
    <location>
        <position position="519"/>
    </location>
</feature>
<evidence type="ECO:0000256" key="19">
    <source>
        <dbReference type="SAM" id="MobiDB-lite"/>
    </source>
</evidence>
<evidence type="ECO:0000256" key="10">
    <source>
        <dbReference type="ARBA" id="ARBA00022955"/>
    </source>
</evidence>
<keyword evidence="9" id="KW-0152">Cholesterol biosynthesis</keyword>
<dbReference type="InterPro" id="IPR000590">
    <property type="entry name" value="HMG_CoA_synt_AS"/>
</dbReference>
<keyword evidence="7" id="KW-0153">Cholesterol metabolism</keyword>
<evidence type="ECO:0000256" key="4">
    <source>
        <dbReference type="ARBA" id="ARBA00011738"/>
    </source>
</evidence>
<feature type="active site" description="Acyl-thioester intermediate" evidence="16">
    <location>
        <position position="384"/>
    </location>
</feature>
<comment type="similarity">
    <text evidence="3 18">Belongs to the thiolase-like superfamily. HMG-CoA synthase family.</text>
</comment>
<dbReference type="OMA" id="WVESSTW"/>
<evidence type="ECO:0000256" key="9">
    <source>
        <dbReference type="ARBA" id="ARBA00022778"/>
    </source>
</evidence>
<comment type="catalytic activity">
    <reaction evidence="15">
        <text>acetoacetyl-CoA + acetyl-CoA + H2O = (3S)-3-hydroxy-3-methylglutaryl-CoA + CoA + H(+)</text>
        <dbReference type="Rhea" id="RHEA:10188"/>
        <dbReference type="ChEBI" id="CHEBI:15377"/>
        <dbReference type="ChEBI" id="CHEBI:15378"/>
        <dbReference type="ChEBI" id="CHEBI:43074"/>
        <dbReference type="ChEBI" id="CHEBI:57286"/>
        <dbReference type="ChEBI" id="CHEBI:57287"/>
        <dbReference type="ChEBI" id="CHEBI:57288"/>
        <dbReference type="EC" id="2.3.3.10"/>
    </reaction>
    <physiologicalReaction direction="left-to-right" evidence="15">
        <dbReference type="Rhea" id="RHEA:10189"/>
    </physiologicalReaction>
</comment>
<evidence type="ECO:0000313" key="23">
    <source>
        <dbReference type="Proteomes" id="UP000007754"/>
    </source>
</evidence>
<evidence type="ECO:0000256" key="12">
    <source>
        <dbReference type="ARBA" id="ARBA00023098"/>
    </source>
</evidence>
<evidence type="ECO:0000256" key="8">
    <source>
        <dbReference type="ARBA" id="ARBA00022679"/>
    </source>
</evidence>
<dbReference type="Pfam" id="PF01154">
    <property type="entry name" value="HMG_CoA_synt_N"/>
    <property type="match status" value="1"/>
</dbReference>
<feature type="compositionally biased region" description="Gly residues" evidence="19">
    <location>
        <begin position="38"/>
        <end position="48"/>
    </location>
</feature>
<feature type="domain" description="Hydroxymethylglutaryl-coenzyme A synthase C-terminal" evidence="21">
    <location>
        <begin position="443"/>
        <end position="725"/>
    </location>
</feature>
<dbReference type="CDD" id="cd00827">
    <property type="entry name" value="init_cond_enzymes"/>
    <property type="match status" value="1"/>
</dbReference>
<comment type="subunit">
    <text evidence="4">Homodimer.</text>
</comment>
<evidence type="ECO:0000256" key="7">
    <source>
        <dbReference type="ARBA" id="ARBA00022548"/>
    </source>
</evidence>
<dbReference type="SUPFAM" id="SSF53901">
    <property type="entry name" value="Thiolase-like"/>
    <property type="match status" value="2"/>
</dbReference>
<keyword evidence="6 18" id="KW-0444">Lipid biosynthesis</keyword>
<feature type="compositionally biased region" description="Gly residues" evidence="19">
    <location>
        <begin position="13"/>
        <end position="23"/>
    </location>
</feature>
<dbReference type="PROSITE" id="PS01226">
    <property type="entry name" value="HMG_COA_SYNTHASE"/>
    <property type="match status" value="1"/>
</dbReference>
<keyword evidence="13 18" id="KW-1207">Sterol metabolism</keyword>
<evidence type="ECO:0000259" key="21">
    <source>
        <dbReference type="Pfam" id="PF08540"/>
    </source>
</evidence>
<accession>H0YVN4</accession>
<feature type="compositionally biased region" description="Gly residues" evidence="19">
    <location>
        <begin position="63"/>
        <end position="73"/>
    </location>
</feature>
<evidence type="ECO:0000256" key="18">
    <source>
        <dbReference type="RuleBase" id="RU364071"/>
    </source>
</evidence>
<evidence type="ECO:0000256" key="14">
    <source>
        <dbReference type="ARBA" id="ARBA00023221"/>
    </source>
</evidence>
<evidence type="ECO:0000256" key="3">
    <source>
        <dbReference type="ARBA" id="ARBA00007061"/>
    </source>
</evidence>
<comment type="function">
    <text evidence="18">Catalyzes the condensation of acetyl-CoA with acetoacetyl-CoA to form HMG-CoA.</text>
</comment>
<dbReference type="GO" id="GO:0004421">
    <property type="term" value="F:hydroxymethylglutaryl-CoA synthase activity"/>
    <property type="evidence" value="ECO:0007669"/>
    <property type="project" value="UniProtKB-EC"/>
</dbReference>
<dbReference type="GO" id="GO:0006084">
    <property type="term" value="P:acetyl-CoA metabolic process"/>
    <property type="evidence" value="ECO:0007669"/>
    <property type="project" value="InterPro"/>
</dbReference>
<dbReference type="GeneTree" id="ENSGT00390000006096"/>
<evidence type="ECO:0000256" key="1">
    <source>
        <dbReference type="ARBA" id="ARBA00004496"/>
    </source>
</evidence>
<dbReference type="AlphaFoldDB" id="H0YVN4"/>
<evidence type="ECO:0000313" key="22">
    <source>
        <dbReference type="Ensembl" id="ENSTGUP00000002355.2"/>
    </source>
</evidence>
<dbReference type="PANTHER" id="PTHR43323:SF4">
    <property type="entry name" value="HYDROXYMETHYLGLUTARYL-COA SYNTHASE, CYTOPLASMIC"/>
    <property type="match status" value="1"/>
</dbReference>
<dbReference type="UniPathway" id="UPA00058">
    <property type="reaction ID" value="UER00102"/>
</dbReference>
<feature type="binding site" evidence="17">
    <location>
        <position position="524"/>
    </location>
    <ligand>
        <name>CoA</name>
        <dbReference type="ChEBI" id="CHEBI:57287"/>
    </ligand>
</feature>
<dbReference type="HOGENOM" id="CLU_008065_0_1_1"/>
<comment type="subcellular location">
    <subcellularLocation>
        <location evidence="1">Cytoplasm</location>
    </subcellularLocation>
</comment>
<keyword evidence="12 18" id="KW-0443">Lipid metabolism</keyword>
<comment type="pathway">
    <text evidence="2 18">Metabolic intermediate biosynthesis; (R)-mevalonate biosynthesis; (R)-mevalonate from acetyl-CoA: step 2/3.</text>
</comment>
<feature type="binding site" evidence="17">
    <location>
        <position position="422"/>
    </location>
    <ligand>
        <name>CoA</name>
        <dbReference type="ChEBI" id="CHEBI:57287"/>
    </ligand>
</feature>
<name>H0YVN4_TAEGU</name>